<keyword evidence="3" id="KW-1185">Reference proteome</keyword>
<accession>A0A0W0R0K4</accession>
<dbReference type="PATRIC" id="fig|45056.6.peg.1982"/>
<sequence length="143" mass="16819">MFYGNTIQDTREIFFTSWEKYLNKKELLPLEQQVVQVILAHPEYHAFISSKKCDQQFFPELGQTNPFLHLGLHLVIRDQVTMNKPEGISSVFKGLLKKYKDELEVEHVMMEALAECLWQAQRAQQLPDELSYLKHCQHILESI</sequence>
<dbReference type="RefSeq" id="WP_058462984.1">
    <property type="nucleotide sequence ID" value="NZ_CAAAHS010000001.1"/>
</dbReference>
<keyword evidence="2" id="KW-0614">Plasmid</keyword>
<reference evidence="2 4" key="2">
    <citation type="submission" date="2018-12" db="EMBL/GenBank/DDBJ databases">
        <authorList>
            <consortium name="Pathogen Informatics"/>
        </authorList>
    </citation>
    <scope>NUCLEOTIDE SEQUENCE [LARGE SCALE GENOMIC DNA]</scope>
    <source>
        <strain evidence="2 4">NCTC12735</strain>
        <plasmid evidence="4">24</plasmid>
    </source>
</reference>
<dbReference type="EMBL" id="LR134433">
    <property type="protein sequence ID" value="VEH86095.1"/>
    <property type="molecule type" value="Genomic_DNA"/>
</dbReference>
<dbReference type="KEGG" id="ladl:NCTC12735_01742"/>
<evidence type="ECO:0000313" key="3">
    <source>
        <dbReference type="Proteomes" id="UP000054859"/>
    </source>
</evidence>
<dbReference type="Proteomes" id="UP000054859">
    <property type="component" value="Unassembled WGS sequence"/>
</dbReference>
<dbReference type="STRING" id="45056.Lade_1921"/>
<proteinExistence type="predicted"/>
<protein>
    <submittedName>
        <fullName evidence="2">Domain of uncharacterized function (DUF1841)</fullName>
    </submittedName>
</protein>
<dbReference type="EMBL" id="LNKA01000019">
    <property type="protein sequence ID" value="KTC64627.1"/>
    <property type="molecule type" value="Genomic_DNA"/>
</dbReference>
<dbReference type="Pfam" id="PF08897">
    <property type="entry name" value="DUF1841"/>
    <property type="match status" value="1"/>
</dbReference>
<name>A0A0W0R0K4_9GAMM</name>
<dbReference type="InterPro" id="IPR014993">
    <property type="entry name" value="DUF1841"/>
</dbReference>
<reference evidence="1 3" key="1">
    <citation type="submission" date="2015-11" db="EMBL/GenBank/DDBJ databases">
        <title>Identification of large and diverse effector repertoires of 38 Legionella species.</title>
        <authorList>
            <person name="Burstein D."/>
            <person name="Amaro F."/>
            <person name="Zusman T."/>
            <person name="Lifshitz Z."/>
            <person name="Cohen O."/>
            <person name="Gilbert J.A."/>
            <person name="Pupko T."/>
            <person name="Shuman H.A."/>
            <person name="Segal G."/>
        </authorList>
    </citation>
    <scope>NUCLEOTIDE SEQUENCE [LARGE SCALE GENOMIC DNA]</scope>
    <source>
        <strain evidence="1 3">1762-AUS-E</strain>
    </source>
</reference>
<evidence type="ECO:0000313" key="2">
    <source>
        <dbReference type="EMBL" id="VEH86095.1"/>
    </source>
</evidence>
<organism evidence="1 3">
    <name type="scientific">Legionella adelaidensis</name>
    <dbReference type="NCBI Taxonomy" id="45056"/>
    <lineage>
        <taxon>Bacteria</taxon>
        <taxon>Pseudomonadati</taxon>
        <taxon>Pseudomonadota</taxon>
        <taxon>Gammaproteobacteria</taxon>
        <taxon>Legionellales</taxon>
        <taxon>Legionellaceae</taxon>
        <taxon>Legionella</taxon>
    </lineage>
</organism>
<evidence type="ECO:0000313" key="1">
    <source>
        <dbReference type="EMBL" id="KTC64627.1"/>
    </source>
</evidence>
<gene>
    <name evidence="1" type="ORF">Lade_1921</name>
    <name evidence="2" type="ORF">NCTC12735_01742</name>
</gene>
<evidence type="ECO:0000313" key="4">
    <source>
        <dbReference type="Proteomes" id="UP000281170"/>
    </source>
</evidence>
<dbReference type="AlphaFoldDB" id="A0A0W0R0K4"/>
<geneLocation type="plasmid" evidence="2 4">
    <name>24</name>
</geneLocation>
<dbReference type="OrthoDB" id="9789432at2"/>
<dbReference type="Proteomes" id="UP000281170">
    <property type="component" value="Plasmid 24"/>
</dbReference>